<reference evidence="3" key="2">
    <citation type="submission" date="2013-11" db="EMBL/GenBank/DDBJ databases">
        <authorList>
            <person name="Bogen C.C."/>
            <person name="Al-Dilaimi A.A."/>
            <person name="Albersmeier A.A."/>
            <person name="Wichmann J.J."/>
            <person name="Grundmann M.M."/>
            <person name="Rupp O.O."/>
            <person name="Lauersen K.K."/>
            <person name="Blifernez-Klassen O.O."/>
            <person name="Kalinowski J.J."/>
            <person name="Goesmann A.A."/>
            <person name="Mussgnug J.J."/>
            <person name="Kruse O.O."/>
        </authorList>
    </citation>
    <scope>NUCLEOTIDE SEQUENCE</scope>
    <source>
        <strain evidence="3">SAG 48.87</strain>
    </source>
</reference>
<accession>A0A0D2LKD9</accession>
<evidence type="ECO:0000313" key="3">
    <source>
        <dbReference type="EMBL" id="KIZ06864.1"/>
    </source>
</evidence>
<dbReference type="EMBL" id="KK100322">
    <property type="protein sequence ID" value="KIZ06864.1"/>
    <property type="molecule type" value="Genomic_DNA"/>
</dbReference>
<dbReference type="GeneID" id="25728174"/>
<dbReference type="KEGG" id="mng:MNEG_1096"/>
<name>A0A0D2LKD9_9CHLO</name>
<dbReference type="Proteomes" id="UP000054498">
    <property type="component" value="Unassembled WGS sequence"/>
</dbReference>
<keyword evidence="1" id="KW-0472">Membrane</keyword>
<dbReference type="GeneID" id="25737890"/>
<dbReference type="RefSeq" id="XP_013905883.1">
    <property type="nucleotide sequence ID" value="XM_014050429.1"/>
</dbReference>
<gene>
    <name evidence="3" type="ORF">MNEG_1096</name>
    <name evidence="2" type="ORF">MNEG_5013</name>
</gene>
<dbReference type="STRING" id="145388.A0A0D2LKD9"/>
<keyword evidence="4" id="KW-1185">Reference proteome</keyword>
<evidence type="ECO:0000313" key="4">
    <source>
        <dbReference type="Proteomes" id="UP000054498"/>
    </source>
</evidence>
<protein>
    <submittedName>
        <fullName evidence="3">F1F0 ATP synthase associated 14.3kDa protein</fullName>
    </submittedName>
</protein>
<dbReference type="AlphaFoldDB" id="A0A0D2LKD9"/>
<proteinExistence type="predicted"/>
<dbReference type="EMBL" id="KK100945">
    <property type="protein sequence ID" value="KIZ02946.1"/>
    <property type="molecule type" value="Genomic_DNA"/>
</dbReference>
<dbReference type="RefSeq" id="XP_013901965.1">
    <property type="nucleotide sequence ID" value="XM_014046511.1"/>
</dbReference>
<organism evidence="3 4">
    <name type="scientific">Monoraphidium neglectum</name>
    <dbReference type="NCBI Taxonomy" id="145388"/>
    <lineage>
        <taxon>Eukaryota</taxon>
        <taxon>Viridiplantae</taxon>
        <taxon>Chlorophyta</taxon>
        <taxon>core chlorophytes</taxon>
        <taxon>Chlorophyceae</taxon>
        <taxon>CS clade</taxon>
        <taxon>Sphaeropleales</taxon>
        <taxon>Selenastraceae</taxon>
        <taxon>Monoraphidium</taxon>
    </lineage>
</organism>
<feature type="transmembrane region" description="Helical" evidence="1">
    <location>
        <begin position="6"/>
        <end position="26"/>
    </location>
</feature>
<sequence length="123" mass="14462">MQLVSNALAQECAMGALMVGYFMYYYESWVLPALMRQEKMQYNWSAAWKKYHENIWRLNTAYDRELRYSAISKNLLLQHVNHTPPKDVAEHVTKMILANRKVYDALAPGSKRLLIWQVQPALQ</sequence>
<keyword evidence="1" id="KW-1133">Transmembrane helix</keyword>
<reference evidence="3 4" key="1">
    <citation type="journal article" date="2013" name="BMC Genomics">
        <title>Reconstruction of the lipid metabolism for the microalga Monoraphidium neglectum from its genome sequence reveals characteristics suitable for biofuel production.</title>
        <authorList>
            <person name="Bogen C."/>
            <person name="Al-Dilaimi A."/>
            <person name="Albersmeier A."/>
            <person name="Wichmann J."/>
            <person name="Grundmann M."/>
            <person name="Rupp O."/>
            <person name="Lauersen K.J."/>
            <person name="Blifernez-Klassen O."/>
            <person name="Kalinowski J."/>
            <person name="Goesmann A."/>
            <person name="Mussgnug J.H."/>
            <person name="Kruse O."/>
        </authorList>
    </citation>
    <scope>NUCLEOTIDE SEQUENCE [LARGE SCALE GENOMIC DNA]</scope>
    <source>
        <strain evidence="3 4">SAG 48.87</strain>
    </source>
</reference>
<dbReference type="KEGG" id="mng:MNEG_5013"/>
<dbReference type="InterPro" id="IPR054538">
    <property type="entry name" value="ASA5"/>
</dbReference>
<evidence type="ECO:0000256" key="1">
    <source>
        <dbReference type="SAM" id="Phobius"/>
    </source>
</evidence>
<dbReference type="Pfam" id="PF22804">
    <property type="entry name" value="ASA5"/>
    <property type="match status" value="1"/>
</dbReference>
<evidence type="ECO:0000313" key="2">
    <source>
        <dbReference type="EMBL" id="KIZ02946.1"/>
    </source>
</evidence>
<keyword evidence="1" id="KW-0812">Transmembrane</keyword>
<dbReference type="OrthoDB" id="522813at2759"/>